<comment type="caution">
    <text evidence="2">The sequence shown here is derived from an EMBL/GenBank/DDBJ whole genome shotgun (WGS) entry which is preliminary data.</text>
</comment>
<accession>A0AAV0XSP4</accession>
<sequence>MNRNNKIIRIYELINRDEVLLQSLKAGDEYLCSKCETFKSVNEFSKNQKWCKGCMKTKVSTELVACECGQVMHLRAHKRHLLTKSHSKRMDNMSKENTPQE</sequence>
<name>A0AAV0XSP4_9HEMI</name>
<protein>
    <recommendedName>
        <fullName evidence="4">C2H2-type domain-containing protein</fullName>
    </recommendedName>
</protein>
<dbReference type="AlphaFoldDB" id="A0AAV0XSP4"/>
<proteinExistence type="predicted"/>
<evidence type="ECO:0000313" key="2">
    <source>
        <dbReference type="EMBL" id="CAI6370689.1"/>
    </source>
</evidence>
<gene>
    <name evidence="2" type="ORF">MEUPH1_LOCUS24787</name>
</gene>
<feature type="region of interest" description="Disordered" evidence="1">
    <location>
        <begin position="79"/>
        <end position="101"/>
    </location>
</feature>
<dbReference type="Proteomes" id="UP001160148">
    <property type="component" value="Unassembled WGS sequence"/>
</dbReference>
<evidence type="ECO:0000313" key="3">
    <source>
        <dbReference type="Proteomes" id="UP001160148"/>
    </source>
</evidence>
<dbReference type="EMBL" id="CARXXK010000483">
    <property type="protein sequence ID" value="CAI6370689.1"/>
    <property type="molecule type" value="Genomic_DNA"/>
</dbReference>
<keyword evidence="3" id="KW-1185">Reference proteome</keyword>
<organism evidence="2 3">
    <name type="scientific">Macrosiphum euphorbiae</name>
    <name type="common">potato aphid</name>
    <dbReference type="NCBI Taxonomy" id="13131"/>
    <lineage>
        <taxon>Eukaryota</taxon>
        <taxon>Metazoa</taxon>
        <taxon>Ecdysozoa</taxon>
        <taxon>Arthropoda</taxon>
        <taxon>Hexapoda</taxon>
        <taxon>Insecta</taxon>
        <taxon>Pterygota</taxon>
        <taxon>Neoptera</taxon>
        <taxon>Paraneoptera</taxon>
        <taxon>Hemiptera</taxon>
        <taxon>Sternorrhyncha</taxon>
        <taxon>Aphidomorpha</taxon>
        <taxon>Aphidoidea</taxon>
        <taxon>Aphididae</taxon>
        <taxon>Macrosiphini</taxon>
        <taxon>Macrosiphum</taxon>
    </lineage>
</organism>
<evidence type="ECO:0008006" key="4">
    <source>
        <dbReference type="Google" id="ProtNLM"/>
    </source>
</evidence>
<reference evidence="2 3" key="1">
    <citation type="submission" date="2023-01" db="EMBL/GenBank/DDBJ databases">
        <authorList>
            <person name="Whitehead M."/>
        </authorList>
    </citation>
    <scope>NUCLEOTIDE SEQUENCE [LARGE SCALE GENOMIC DNA]</scope>
</reference>
<evidence type="ECO:0000256" key="1">
    <source>
        <dbReference type="SAM" id="MobiDB-lite"/>
    </source>
</evidence>